<dbReference type="RefSeq" id="WP_099248097.1">
    <property type="nucleotide sequence ID" value="NZ_FXXP01000003.1"/>
</dbReference>
<organism evidence="6 7">
    <name type="scientific">Pelagimonas phthalicica</name>
    <dbReference type="NCBI Taxonomy" id="1037362"/>
    <lineage>
        <taxon>Bacteria</taxon>
        <taxon>Pseudomonadati</taxon>
        <taxon>Pseudomonadota</taxon>
        <taxon>Alphaproteobacteria</taxon>
        <taxon>Rhodobacterales</taxon>
        <taxon>Roseobacteraceae</taxon>
        <taxon>Pelagimonas</taxon>
    </lineage>
</organism>
<dbReference type="InterPro" id="IPR003594">
    <property type="entry name" value="HATPase_dom"/>
</dbReference>
<proteinExistence type="predicted"/>
<reference evidence="7" key="1">
    <citation type="submission" date="2017-05" db="EMBL/GenBank/DDBJ databases">
        <authorList>
            <person name="Rodrigo-Torres L."/>
            <person name="Arahal R. D."/>
            <person name="Lucena T."/>
        </authorList>
    </citation>
    <scope>NUCLEOTIDE SEQUENCE [LARGE SCALE GENOMIC DNA]</scope>
    <source>
        <strain evidence="7">CECT 8649</strain>
    </source>
</reference>
<dbReference type="Proteomes" id="UP000225972">
    <property type="component" value="Unassembled WGS sequence"/>
</dbReference>
<evidence type="ECO:0000313" key="7">
    <source>
        <dbReference type="Proteomes" id="UP000225972"/>
    </source>
</evidence>
<gene>
    <name evidence="6" type="ORF">TRP8649_03771</name>
</gene>
<protein>
    <recommendedName>
        <fullName evidence="2">histidine kinase</fullName>
        <ecNumber evidence="2">2.7.13.3</ecNumber>
    </recommendedName>
</protein>
<dbReference type="PANTHER" id="PTHR43065">
    <property type="entry name" value="SENSOR HISTIDINE KINASE"/>
    <property type="match status" value="1"/>
</dbReference>
<keyword evidence="4" id="KW-0812">Transmembrane</keyword>
<dbReference type="Pfam" id="PF00512">
    <property type="entry name" value="HisKA"/>
    <property type="match status" value="1"/>
</dbReference>
<evidence type="ECO:0000256" key="1">
    <source>
        <dbReference type="ARBA" id="ARBA00000085"/>
    </source>
</evidence>
<dbReference type="SMART" id="SM00388">
    <property type="entry name" value="HisKA"/>
    <property type="match status" value="1"/>
</dbReference>
<name>A0A238JGV0_9RHOB</name>
<keyword evidence="4" id="KW-0472">Membrane</keyword>
<evidence type="ECO:0000256" key="4">
    <source>
        <dbReference type="SAM" id="Phobius"/>
    </source>
</evidence>
<evidence type="ECO:0000313" key="6">
    <source>
        <dbReference type="EMBL" id="SMX29633.1"/>
    </source>
</evidence>
<dbReference type="Gene3D" id="1.10.287.130">
    <property type="match status" value="1"/>
</dbReference>
<comment type="catalytic activity">
    <reaction evidence="1">
        <text>ATP + protein L-histidine = ADP + protein N-phospho-L-histidine.</text>
        <dbReference type="EC" id="2.7.13.3"/>
    </reaction>
</comment>
<accession>A0A238JGV0</accession>
<dbReference type="InterPro" id="IPR005467">
    <property type="entry name" value="His_kinase_dom"/>
</dbReference>
<dbReference type="InterPro" id="IPR036890">
    <property type="entry name" value="HATPase_C_sf"/>
</dbReference>
<feature type="transmembrane region" description="Helical" evidence="4">
    <location>
        <begin position="159"/>
        <end position="178"/>
    </location>
</feature>
<dbReference type="InterPro" id="IPR004358">
    <property type="entry name" value="Sig_transdc_His_kin-like_C"/>
</dbReference>
<dbReference type="EC" id="2.7.13.3" evidence="2"/>
<feature type="transmembrane region" description="Helical" evidence="4">
    <location>
        <begin position="103"/>
        <end position="121"/>
    </location>
</feature>
<dbReference type="OrthoDB" id="9796100at2"/>
<dbReference type="CDD" id="cd00082">
    <property type="entry name" value="HisKA"/>
    <property type="match status" value="1"/>
</dbReference>
<keyword evidence="7" id="KW-1185">Reference proteome</keyword>
<dbReference type="InterPro" id="IPR036097">
    <property type="entry name" value="HisK_dim/P_sf"/>
</dbReference>
<evidence type="ECO:0000256" key="2">
    <source>
        <dbReference type="ARBA" id="ARBA00012438"/>
    </source>
</evidence>
<dbReference type="PROSITE" id="PS50109">
    <property type="entry name" value="HIS_KIN"/>
    <property type="match status" value="1"/>
</dbReference>
<keyword evidence="4" id="KW-1133">Transmembrane helix</keyword>
<sequence length="432" mass="47377">MTTEYRKEINRLYQVEYGAKPELVLRFVGIVFGAAVLYWHTGWEVSWLWPIGFCLAHVLYYLFLASRDEESSIWDVRIACLLFLFVLISFLWMPAMMAAQSDATLVFVGSTLMATVLVFLVRRGDTIGYLVAGELLVVCCMYVAVFIYRPALETSVSHWVSLMVNFVLTGYLAQALILSRQATLASIAAAEQAVQREKMAAIGELAGGVAHDFNNLLTAILGNLELSHELEDGAEKNAVLKEAHDAAKRAEAEVKQLLIYARKAPFFRVETDLSDSAAEMADLVRRLVPEHVEFEMKSDGSEMPVYVDKPHLLTALFGLVSNAVDAMPEGGQLKVVTQLQTSDGRMVMADGEDIEPGAYGVISVHDTGTGIAKQDLPRVVQPFHSTKPPGQGTGLGLPMVLGFARDHGGAIRLLSETSGTVAEIWLPLKTKP</sequence>
<dbReference type="SUPFAM" id="SSF47384">
    <property type="entry name" value="Homodimeric domain of signal transducing histidine kinase"/>
    <property type="match status" value="1"/>
</dbReference>
<dbReference type="Pfam" id="PF02518">
    <property type="entry name" value="HATPase_c"/>
    <property type="match status" value="1"/>
</dbReference>
<feature type="transmembrane region" description="Helical" evidence="4">
    <location>
        <begin position="23"/>
        <end position="41"/>
    </location>
</feature>
<dbReference type="GO" id="GO:0000155">
    <property type="term" value="F:phosphorelay sensor kinase activity"/>
    <property type="evidence" value="ECO:0007669"/>
    <property type="project" value="InterPro"/>
</dbReference>
<dbReference type="PRINTS" id="PR00344">
    <property type="entry name" value="BCTRLSENSOR"/>
</dbReference>
<dbReference type="EMBL" id="FXXP01000003">
    <property type="protein sequence ID" value="SMX29633.1"/>
    <property type="molecule type" value="Genomic_DNA"/>
</dbReference>
<feature type="transmembrane region" description="Helical" evidence="4">
    <location>
        <begin position="128"/>
        <end position="147"/>
    </location>
</feature>
<keyword evidence="3" id="KW-0597">Phosphoprotein</keyword>
<dbReference type="InterPro" id="IPR003661">
    <property type="entry name" value="HisK_dim/P_dom"/>
</dbReference>
<dbReference type="SMART" id="SM00387">
    <property type="entry name" value="HATPase_c"/>
    <property type="match status" value="1"/>
</dbReference>
<dbReference type="AlphaFoldDB" id="A0A238JGV0"/>
<feature type="domain" description="Histidine kinase" evidence="5">
    <location>
        <begin position="208"/>
        <end position="430"/>
    </location>
</feature>
<evidence type="ECO:0000256" key="3">
    <source>
        <dbReference type="ARBA" id="ARBA00022553"/>
    </source>
</evidence>
<feature type="transmembrane region" description="Helical" evidence="4">
    <location>
        <begin position="47"/>
        <end position="64"/>
    </location>
</feature>
<dbReference type="Gene3D" id="3.30.565.10">
    <property type="entry name" value="Histidine kinase-like ATPase, C-terminal domain"/>
    <property type="match status" value="1"/>
</dbReference>
<feature type="transmembrane region" description="Helical" evidence="4">
    <location>
        <begin position="76"/>
        <end position="97"/>
    </location>
</feature>
<dbReference type="PANTHER" id="PTHR43065:SF42">
    <property type="entry name" value="TWO-COMPONENT SENSOR PPRA"/>
    <property type="match status" value="1"/>
</dbReference>
<evidence type="ECO:0000259" key="5">
    <source>
        <dbReference type="PROSITE" id="PS50109"/>
    </source>
</evidence>
<dbReference type="SUPFAM" id="SSF55874">
    <property type="entry name" value="ATPase domain of HSP90 chaperone/DNA topoisomerase II/histidine kinase"/>
    <property type="match status" value="1"/>
</dbReference>